<comment type="caution">
    <text evidence="2">The sequence shown here is derived from an EMBL/GenBank/DDBJ whole genome shotgun (WGS) entry which is preliminary data.</text>
</comment>
<protein>
    <submittedName>
        <fullName evidence="2">Uncharacterized protein</fullName>
    </submittedName>
</protein>
<evidence type="ECO:0000256" key="1">
    <source>
        <dbReference type="SAM" id="MobiDB-lite"/>
    </source>
</evidence>
<name>A0AAN8QAK9_PATCE</name>
<evidence type="ECO:0000313" key="3">
    <source>
        <dbReference type="Proteomes" id="UP001347796"/>
    </source>
</evidence>
<proteinExistence type="predicted"/>
<accession>A0AAN8QAK9</accession>
<feature type="region of interest" description="Disordered" evidence="1">
    <location>
        <begin position="78"/>
        <end position="105"/>
    </location>
</feature>
<feature type="compositionally biased region" description="Basic and acidic residues" evidence="1">
    <location>
        <begin position="78"/>
        <end position="89"/>
    </location>
</feature>
<organism evidence="2 3">
    <name type="scientific">Patella caerulea</name>
    <name type="common">Rayed Mediterranean limpet</name>
    <dbReference type="NCBI Taxonomy" id="87958"/>
    <lineage>
        <taxon>Eukaryota</taxon>
        <taxon>Metazoa</taxon>
        <taxon>Spiralia</taxon>
        <taxon>Lophotrochozoa</taxon>
        <taxon>Mollusca</taxon>
        <taxon>Gastropoda</taxon>
        <taxon>Patellogastropoda</taxon>
        <taxon>Patelloidea</taxon>
        <taxon>Patellidae</taxon>
        <taxon>Patella</taxon>
    </lineage>
</organism>
<evidence type="ECO:0000313" key="2">
    <source>
        <dbReference type="EMBL" id="KAK6186630.1"/>
    </source>
</evidence>
<dbReference type="AlphaFoldDB" id="A0AAN8QAK9"/>
<gene>
    <name evidence="2" type="ORF">SNE40_005919</name>
</gene>
<keyword evidence="3" id="KW-1185">Reference proteome</keyword>
<dbReference type="Proteomes" id="UP001347796">
    <property type="component" value="Unassembled WGS sequence"/>
</dbReference>
<reference evidence="2 3" key="1">
    <citation type="submission" date="2024-01" db="EMBL/GenBank/DDBJ databases">
        <title>The genome of the rayed Mediterranean limpet Patella caerulea (Linnaeus, 1758).</title>
        <authorList>
            <person name="Anh-Thu Weber A."/>
            <person name="Halstead-Nussloch G."/>
        </authorList>
    </citation>
    <scope>NUCLEOTIDE SEQUENCE [LARGE SCALE GENOMIC DNA]</scope>
    <source>
        <strain evidence="2">AATW-2023a</strain>
        <tissue evidence="2">Whole specimen</tissue>
    </source>
</reference>
<feature type="region of interest" description="Disordered" evidence="1">
    <location>
        <begin position="1"/>
        <end position="22"/>
    </location>
</feature>
<dbReference type="EMBL" id="JAZGQO010000005">
    <property type="protein sequence ID" value="KAK6186630.1"/>
    <property type="molecule type" value="Genomic_DNA"/>
</dbReference>
<sequence>MAEFNLSRSYEQEEQKMDEEDRLTEEFDALKYFTMSKLKEFDREIQQLKKERKESDEIVSKEFGELKEKIEQLEEAAEAAKQKKVEEKPKHKMRISEVNTSDEMK</sequence>